<evidence type="ECO:0000256" key="3">
    <source>
        <dbReference type="ARBA" id="ARBA00022692"/>
    </source>
</evidence>
<comment type="subcellular location">
    <subcellularLocation>
        <location evidence="1">Cell membrane</location>
        <topology evidence="1">Multi-pass membrane protein</topology>
    </subcellularLocation>
</comment>
<feature type="transmembrane region" description="Helical" evidence="6">
    <location>
        <begin position="284"/>
        <end position="308"/>
    </location>
</feature>
<sequence>MILYVAFFFTITLVIYSFFMLRRERKEKIEKRISLIKGEEKKQADNEIINEDNEDKKQSNFFLKRWINFLVFKMKNIFKRRMKEKKIAKIEMKLIQAGRPFNMTPIDFRLFQVACVLLLPTISFINFTFYGVSANLKVLAVFTAFVNGLILPHLLLKSRIKKRNNKALRELPDVLDLLTVSLEAGLGFDAALKKMVSKNDGVLANEFKHCLEEIRLGKVRREALLGIKERLDLKEIKTMISNILQAEKLGIGMVKVMRVISQEVRGQRKQRAEEMAMKAPIKMLFPLIFFIFPCLFIVLLGPVLIGFFEVFGG</sequence>
<feature type="transmembrane region" description="Helical" evidence="6">
    <location>
        <begin position="110"/>
        <end position="132"/>
    </location>
</feature>
<keyword evidence="9" id="KW-1185">Reference proteome</keyword>
<evidence type="ECO:0000256" key="1">
    <source>
        <dbReference type="ARBA" id="ARBA00004651"/>
    </source>
</evidence>
<evidence type="ECO:0000313" key="8">
    <source>
        <dbReference type="EMBL" id="MDP5274497.1"/>
    </source>
</evidence>
<feature type="transmembrane region" description="Helical" evidence="6">
    <location>
        <begin position="138"/>
        <end position="156"/>
    </location>
</feature>
<evidence type="ECO:0000259" key="7">
    <source>
        <dbReference type="Pfam" id="PF00482"/>
    </source>
</evidence>
<evidence type="ECO:0000256" key="4">
    <source>
        <dbReference type="ARBA" id="ARBA00022989"/>
    </source>
</evidence>
<name>A0ABT9IYU5_9BACL</name>
<dbReference type="PANTHER" id="PTHR35007:SF2">
    <property type="entry name" value="PILUS ASSEMBLE PROTEIN"/>
    <property type="match status" value="1"/>
</dbReference>
<keyword evidence="4 6" id="KW-1133">Transmembrane helix</keyword>
<feature type="transmembrane region" description="Helical" evidence="6">
    <location>
        <begin position="6"/>
        <end position="22"/>
    </location>
</feature>
<gene>
    <name evidence="8" type="ORF">Q5Y73_10280</name>
</gene>
<dbReference type="EMBL" id="JAVAMP010000003">
    <property type="protein sequence ID" value="MDP5274497.1"/>
    <property type="molecule type" value="Genomic_DNA"/>
</dbReference>
<comment type="caution">
    <text evidence="8">The sequence shown here is derived from an EMBL/GenBank/DDBJ whole genome shotgun (WGS) entry which is preliminary data.</text>
</comment>
<accession>A0ABT9IYU5</accession>
<evidence type="ECO:0000256" key="2">
    <source>
        <dbReference type="ARBA" id="ARBA00022475"/>
    </source>
</evidence>
<reference evidence="8 9" key="1">
    <citation type="submission" date="2023-08" db="EMBL/GenBank/DDBJ databases">
        <authorList>
            <person name="Park J.-S."/>
        </authorList>
    </citation>
    <scope>NUCLEOTIDE SEQUENCE [LARGE SCALE GENOMIC DNA]</scope>
    <source>
        <strain evidence="8 9">2205SS18-9</strain>
    </source>
</reference>
<proteinExistence type="predicted"/>
<keyword evidence="2" id="KW-1003">Cell membrane</keyword>
<keyword evidence="5 6" id="KW-0472">Membrane</keyword>
<dbReference type="InterPro" id="IPR018076">
    <property type="entry name" value="T2SS_GspF_dom"/>
</dbReference>
<evidence type="ECO:0000256" key="6">
    <source>
        <dbReference type="SAM" id="Phobius"/>
    </source>
</evidence>
<dbReference type="RefSeq" id="WP_305991804.1">
    <property type="nucleotide sequence ID" value="NZ_JAVAMP010000003.1"/>
</dbReference>
<dbReference type="PANTHER" id="PTHR35007">
    <property type="entry name" value="INTEGRAL MEMBRANE PROTEIN-RELATED"/>
    <property type="match status" value="1"/>
</dbReference>
<protein>
    <submittedName>
        <fullName evidence="8">Type II secretion system F family protein</fullName>
    </submittedName>
</protein>
<feature type="domain" description="Type II secretion system protein GspF" evidence="7">
    <location>
        <begin position="175"/>
        <end position="300"/>
    </location>
</feature>
<dbReference type="Proteomes" id="UP001231941">
    <property type="component" value="Unassembled WGS sequence"/>
</dbReference>
<dbReference type="Pfam" id="PF00482">
    <property type="entry name" value="T2SSF"/>
    <property type="match status" value="1"/>
</dbReference>
<organism evidence="8 9">
    <name type="scientific">Chengkuizengella axinellae</name>
    <dbReference type="NCBI Taxonomy" id="3064388"/>
    <lineage>
        <taxon>Bacteria</taxon>
        <taxon>Bacillati</taxon>
        <taxon>Bacillota</taxon>
        <taxon>Bacilli</taxon>
        <taxon>Bacillales</taxon>
        <taxon>Paenibacillaceae</taxon>
        <taxon>Chengkuizengella</taxon>
    </lineage>
</organism>
<evidence type="ECO:0000313" key="9">
    <source>
        <dbReference type="Proteomes" id="UP001231941"/>
    </source>
</evidence>
<evidence type="ECO:0000256" key="5">
    <source>
        <dbReference type="ARBA" id="ARBA00023136"/>
    </source>
</evidence>
<keyword evidence="3 6" id="KW-0812">Transmembrane</keyword>